<dbReference type="AlphaFoldDB" id="A0AAX4K6L9"/>
<dbReference type="Gene3D" id="3.40.350.10">
    <property type="entry name" value="Creatinase/prolidase N-terminal domain"/>
    <property type="match status" value="1"/>
</dbReference>
<keyword evidence="8" id="KW-1185">Reference proteome</keyword>
<dbReference type="InterPro" id="IPR036005">
    <property type="entry name" value="Creatinase/aminopeptidase-like"/>
</dbReference>
<dbReference type="GeneID" id="91098440"/>
<dbReference type="InterPro" id="IPR029149">
    <property type="entry name" value="Creatin/AminoP/Spt16_N"/>
</dbReference>
<keyword evidence="5" id="KW-0464">Manganese</keyword>
<sequence>MTVKYSARAHTIKVVDELSKLIPENDRDKMHGIFLQASPTLYRDDTDRELPFHQEANFNYLSGVIQPNCSLAIFFSFANSNSPANISHNLFIPPEEPAETMWSVPPPSLETAQALYESDKIQHTTLLSEFLQSAVKCAPGSNVILHTLPATMEYPALPSIIKETFGLQVNTDHLFTALHIARLTKDSTEIERIREANRISSGAHEVVMRELGRFASEREQGHTEWSDRTGKEGVSDWEIESEGDAEAVFVATCRRMGAISQAYLPIVARGSRASTLHYVCNDRLFPSTAIPRQPGDTSFSPPQLARGCCGTFAPSHDHESAPTSFHSKAFSPQVLLIDAGCEWQGYASDITRTIPVGKGGKFTSEAGDIYDLVLRMQKECEALVKPGVHWDTLHLHGHRVLIDGFLKLGIFKGDAEAILQSGITAGLFPHGLVGGVRIEDVVVVNDDGCENLTTVGREREWIESVCSGSV</sequence>
<evidence type="ECO:0000256" key="4">
    <source>
        <dbReference type="ARBA" id="ARBA00022801"/>
    </source>
</evidence>
<dbReference type="SUPFAM" id="SSF53092">
    <property type="entry name" value="Creatinase/prolidase N-terminal domain"/>
    <property type="match status" value="1"/>
</dbReference>
<dbReference type="GO" id="GO:0070006">
    <property type="term" value="F:metalloaminopeptidase activity"/>
    <property type="evidence" value="ECO:0007669"/>
    <property type="project" value="InterPro"/>
</dbReference>
<evidence type="ECO:0000256" key="3">
    <source>
        <dbReference type="ARBA" id="ARBA00022723"/>
    </source>
</evidence>
<evidence type="ECO:0000256" key="2">
    <source>
        <dbReference type="ARBA" id="ARBA00008766"/>
    </source>
</evidence>
<proteinExistence type="inferred from homology"/>
<evidence type="ECO:0000313" key="7">
    <source>
        <dbReference type="EMBL" id="WWC92813.1"/>
    </source>
</evidence>
<dbReference type="InterPro" id="IPR052433">
    <property type="entry name" value="X-Pro_dipept-like"/>
</dbReference>
<dbReference type="PANTHER" id="PTHR43226">
    <property type="entry name" value="XAA-PRO AMINOPEPTIDASE 3"/>
    <property type="match status" value="1"/>
</dbReference>
<dbReference type="Proteomes" id="UP001355207">
    <property type="component" value="Chromosome 11"/>
</dbReference>
<dbReference type="RefSeq" id="XP_066079575.1">
    <property type="nucleotide sequence ID" value="XM_066223478.1"/>
</dbReference>
<dbReference type="InterPro" id="IPR000994">
    <property type="entry name" value="Pept_M24"/>
</dbReference>
<dbReference type="GO" id="GO:0030145">
    <property type="term" value="F:manganese ion binding"/>
    <property type="evidence" value="ECO:0007669"/>
    <property type="project" value="InterPro"/>
</dbReference>
<dbReference type="SUPFAM" id="SSF55920">
    <property type="entry name" value="Creatinase/aminopeptidase"/>
    <property type="match status" value="2"/>
</dbReference>
<dbReference type="Pfam" id="PF00557">
    <property type="entry name" value="Peptidase_M24"/>
    <property type="match status" value="1"/>
</dbReference>
<protein>
    <recommendedName>
        <fullName evidence="6">Aminopeptidase P N-terminal domain-containing protein</fullName>
    </recommendedName>
</protein>
<dbReference type="Pfam" id="PF05195">
    <property type="entry name" value="AMP_N"/>
    <property type="match status" value="1"/>
</dbReference>
<dbReference type="PANTHER" id="PTHR43226:SF1">
    <property type="entry name" value="XAA-PRO DIPEPTIDASE"/>
    <property type="match status" value="1"/>
</dbReference>
<dbReference type="EMBL" id="CP144108">
    <property type="protein sequence ID" value="WWC92813.1"/>
    <property type="molecule type" value="Genomic_DNA"/>
</dbReference>
<feature type="domain" description="Aminopeptidase P N-terminal" evidence="6">
    <location>
        <begin position="5"/>
        <end position="153"/>
    </location>
</feature>
<keyword evidence="3" id="KW-0479">Metal-binding</keyword>
<dbReference type="Gene3D" id="3.90.230.10">
    <property type="entry name" value="Creatinase/methionine aminopeptidase superfamily"/>
    <property type="match status" value="2"/>
</dbReference>
<comment type="cofactor">
    <cofactor evidence="1">
        <name>Mn(2+)</name>
        <dbReference type="ChEBI" id="CHEBI:29035"/>
    </cofactor>
</comment>
<evidence type="ECO:0000256" key="5">
    <source>
        <dbReference type="ARBA" id="ARBA00023211"/>
    </source>
</evidence>
<dbReference type="GO" id="GO:0006508">
    <property type="term" value="P:proteolysis"/>
    <property type="evidence" value="ECO:0007669"/>
    <property type="project" value="TreeGrafter"/>
</dbReference>
<evidence type="ECO:0000259" key="6">
    <source>
        <dbReference type="SMART" id="SM01011"/>
    </source>
</evidence>
<evidence type="ECO:0000256" key="1">
    <source>
        <dbReference type="ARBA" id="ARBA00001936"/>
    </source>
</evidence>
<keyword evidence="4" id="KW-0378">Hydrolase</keyword>
<dbReference type="SMART" id="SM01011">
    <property type="entry name" value="AMP_N"/>
    <property type="match status" value="1"/>
</dbReference>
<gene>
    <name evidence="7" type="ORF">L201_007772</name>
</gene>
<accession>A0AAX4K6L9</accession>
<name>A0AAX4K6L9_9TREE</name>
<dbReference type="InterPro" id="IPR007865">
    <property type="entry name" value="Aminopep_P_N"/>
</dbReference>
<comment type="similarity">
    <text evidence="2">Belongs to the peptidase M24B family.</text>
</comment>
<organism evidence="7 8">
    <name type="scientific">Kwoniella dendrophila CBS 6074</name>
    <dbReference type="NCBI Taxonomy" id="1295534"/>
    <lineage>
        <taxon>Eukaryota</taxon>
        <taxon>Fungi</taxon>
        <taxon>Dikarya</taxon>
        <taxon>Basidiomycota</taxon>
        <taxon>Agaricomycotina</taxon>
        <taxon>Tremellomycetes</taxon>
        <taxon>Tremellales</taxon>
        <taxon>Cryptococcaceae</taxon>
        <taxon>Kwoniella</taxon>
    </lineage>
</organism>
<reference evidence="7 8" key="1">
    <citation type="submission" date="2024-01" db="EMBL/GenBank/DDBJ databases">
        <title>Comparative genomics of Cryptococcus and Kwoniella reveals pathogenesis evolution and contrasting modes of karyotype evolution via chromosome fusion or intercentromeric recombination.</title>
        <authorList>
            <person name="Coelho M.A."/>
            <person name="David-Palma M."/>
            <person name="Shea T."/>
            <person name="Bowers K."/>
            <person name="McGinley-Smith S."/>
            <person name="Mohammad A.W."/>
            <person name="Gnirke A."/>
            <person name="Yurkov A.M."/>
            <person name="Nowrousian M."/>
            <person name="Sun S."/>
            <person name="Cuomo C.A."/>
            <person name="Heitman J."/>
        </authorList>
    </citation>
    <scope>NUCLEOTIDE SEQUENCE [LARGE SCALE GENOMIC DNA]</scope>
    <source>
        <strain evidence="7 8">CBS 6074</strain>
    </source>
</reference>
<evidence type="ECO:0000313" key="8">
    <source>
        <dbReference type="Proteomes" id="UP001355207"/>
    </source>
</evidence>